<evidence type="ECO:0000313" key="2">
    <source>
        <dbReference type="Proteomes" id="UP000439123"/>
    </source>
</evidence>
<gene>
    <name evidence="1" type="ORF">AERO8C_140165</name>
</gene>
<organism evidence="1 2">
    <name type="scientific">Aeromonas veronii</name>
    <dbReference type="NCBI Taxonomy" id="654"/>
    <lineage>
        <taxon>Bacteria</taxon>
        <taxon>Pseudomonadati</taxon>
        <taxon>Pseudomonadota</taxon>
        <taxon>Gammaproteobacteria</taxon>
        <taxon>Aeromonadales</taxon>
        <taxon>Aeromonadaceae</taxon>
        <taxon>Aeromonas</taxon>
    </lineage>
</organism>
<dbReference type="Proteomes" id="UP000439123">
    <property type="component" value="Unassembled WGS sequence"/>
</dbReference>
<evidence type="ECO:0000313" key="1">
    <source>
        <dbReference type="EMBL" id="VXA82722.1"/>
    </source>
</evidence>
<dbReference type="EMBL" id="CABWLC010000006">
    <property type="protein sequence ID" value="VXA82722.1"/>
    <property type="molecule type" value="Genomic_DNA"/>
</dbReference>
<dbReference type="AlphaFoldDB" id="A0A653KVZ3"/>
<protein>
    <submittedName>
        <fullName evidence="1">Uncharacterized protein</fullName>
    </submittedName>
</protein>
<name>A0A653KVZ3_AERVE</name>
<sequence length="109" mass="12011">MEQGPITSSRRSSSPCRIWRACWRLRAIWRASRAGQGLAFNISSGVGNVARGEAFRSEVNMSDPDENGNLHALCCPVGIFPLFSWLTERGHGPALCYIGLVYLRSGLSR</sequence>
<proteinExistence type="predicted"/>
<accession>A0A653KVZ3</accession>
<reference evidence="1 2" key="1">
    <citation type="submission" date="2019-10" db="EMBL/GenBank/DDBJ databases">
        <authorList>
            <person name="Karimi E."/>
        </authorList>
    </citation>
    <scope>NUCLEOTIDE SEQUENCE [LARGE SCALE GENOMIC DNA]</scope>
    <source>
        <strain evidence="1">Aeromonas sp. 8C</strain>
    </source>
</reference>